<dbReference type="FunFam" id="3.40.640.10:FF:000014">
    <property type="entry name" value="Adenosylmethionine-8-amino-7-oxononanoate aminotransferase, probable"/>
    <property type="match status" value="1"/>
</dbReference>
<keyword evidence="2" id="KW-0032">Aminotransferase</keyword>
<evidence type="ECO:0000256" key="1">
    <source>
        <dbReference type="ARBA" id="ARBA00008954"/>
    </source>
</evidence>
<evidence type="ECO:0000256" key="2">
    <source>
        <dbReference type="ARBA" id="ARBA00022576"/>
    </source>
</evidence>
<evidence type="ECO:0000313" key="5">
    <source>
        <dbReference type="EMBL" id="CAB4542332.1"/>
    </source>
</evidence>
<dbReference type="Pfam" id="PF00202">
    <property type="entry name" value="Aminotran_3"/>
    <property type="match status" value="1"/>
</dbReference>
<comment type="similarity">
    <text evidence="1">Belongs to the class-III pyridoxal-phosphate-dependent aminotransferase family.</text>
</comment>
<dbReference type="InterPro" id="IPR005814">
    <property type="entry name" value="Aminotrans_3"/>
</dbReference>
<dbReference type="PANTHER" id="PTHR43094:SF1">
    <property type="entry name" value="AMINOTRANSFERASE CLASS-III"/>
    <property type="match status" value="1"/>
</dbReference>
<evidence type="ECO:0000313" key="6">
    <source>
        <dbReference type="EMBL" id="CAB4768014.1"/>
    </source>
</evidence>
<dbReference type="CDD" id="cd00610">
    <property type="entry name" value="OAT_like"/>
    <property type="match status" value="1"/>
</dbReference>
<reference evidence="6" key="1">
    <citation type="submission" date="2020-05" db="EMBL/GenBank/DDBJ databases">
        <authorList>
            <person name="Chiriac C."/>
            <person name="Salcher M."/>
            <person name="Ghai R."/>
            <person name="Kavagutti S V."/>
        </authorList>
    </citation>
    <scope>NUCLEOTIDE SEQUENCE</scope>
</reference>
<dbReference type="InterPro" id="IPR015421">
    <property type="entry name" value="PyrdxlP-dep_Trfase_major"/>
</dbReference>
<name>A0A6J6V8F2_9ZZZZ</name>
<dbReference type="SUPFAM" id="SSF53383">
    <property type="entry name" value="PLP-dependent transferases"/>
    <property type="match status" value="1"/>
</dbReference>
<dbReference type="InterPro" id="IPR015422">
    <property type="entry name" value="PyrdxlP-dep_Trfase_small"/>
</dbReference>
<dbReference type="Gene3D" id="3.90.1150.10">
    <property type="entry name" value="Aspartate Aminotransferase, domain 1"/>
    <property type="match status" value="1"/>
</dbReference>
<evidence type="ECO:0000256" key="4">
    <source>
        <dbReference type="ARBA" id="ARBA00022898"/>
    </source>
</evidence>
<gene>
    <name evidence="5" type="ORF">UFOPK1446_00476</name>
    <name evidence="6" type="ORF">UFOPK2938_00002</name>
</gene>
<dbReference type="PANTHER" id="PTHR43094">
    <property type="entry name" value="AMINOTRANSFERASE"/>
    <property type="match status" value="1"/>
</dbReference>
<dbReference type="EMBL" id="CAEZSO010000076">
    <property type="protein sequence ID" value="CAB4542332.1"/>
    <property type="molecule type" value="Genomic_DNA"/>
</dbReference>
<sequence>MNMSQNVTEFGADALAEKARKHLWMHFTRHSSFNDGGHVPVIVKGEGAYIWDDQGRKYLDGLSGLFVVNAGHGRDEIADAMAKQAKELEYFPIWSYAHPKAIEVAERIAQRAPGDLNRVFFTTGGGEAVESAWKVAKQYFKLTGKPNKHKVISRTIAYHGTPHGALSLTGVPSMKEPFEPLVPGALKVPNTNFYRAPEHADNIKDFGLWAADRIAEMIEFEGPDTVAAVFIEPVQNAGGCFPPPPGYLERVREICDRYDVLLVADETICAFGRIGDYFAMNRFGVTPDIITFAKALTSGYAPAGAMVVSDRIFEPFSKGNVSFAHGFTWAGHPVAMAAASANMDIFEREGLNERVRENEDGFRSTLEKLLDLPIVGDVRGAGYFYGIELVKDKTTKETFNDDECERLLRGFLSKALFDAGLYCRADDRGDPVVQLAPPLVAGQKEFDDIESILRGVLTEAWSIL</sequence>
<evidence type="ECO:0000256" key="3">
    <source>
        <dbReference type="ARBA" id="ARBA00022679"/>
    </source>
</evidence>
<dbReference type="GO" id="GO:0030170">
    <property type="term" value="F:pyridoxal phosphate binding"/>
    <property type="evidence" value="ECO:0007669"/>
    <property type="project" value="InterPro"/>
</dbReference>
<organism evidence="6">
    <name type="scientific">freshwater metagenome</name>
    <dbReference type="NCBI Taxonomy" id="449393"/>
    <lineage>
        <taxon>unclassified sequences</taxon>
        <taxon>metagenomes</taxon>
        <taxon>ecological metagenomes</taxon>
    </lineage>
</organism>
<dbReference type="InterPro" id="IPR015424">
    <property type="entry name" value="PyrdxlP-dep_Trfase"/>
</dbReference>
<dbReference type="Gene3D" id="3.40.640.10">
    <property type="entry name" value="Type I PLP-dependent aspartate aminotransferase-like (Major domain)"/>
    <property type="match status" value="1"/>
</dbReference>
<proteinExistence type="inferred from homology"/>
<keyword evidence="4" id="KW-0663">Pyridoxal phosphate</keyword>
<accession>A0A6J6V8F2</accession>
<protein>
    <submittedName>
        <fullName evidence="6">Unannotated protein</fullName>
    </submittedName>
</protein>
<dbReference type="NCBIfam" id="NF005102">
    <property type="entry name" value="PRK06541.1"/>
    <property type="match status" value="1"/>
</dbReference>
<dbReference type="AlphaFoldDB" id="A0A6J6V8F2"/>
<dbReference type="GO" id="GO:0008483">
    <property type="term" value="F:transaminase activity"/>
    <property type="evidence" value="ECO:0007669"/>
    <property type="project" value="UniProtKB-KW"/>
</dbReference>
<dbReference type="EMBL" id="CAEZZX010000001">
    <property type="protein sequence ID" value="CAB4768014.1"/>
    <property type="molecule type" value="Genomic_DNA"/>
</dbReference>
<keyword evidence="3" id="KW-0808">Transferase</keyword>